<evidence type="ECO:0000313" key="8">
    <source>
        <dbReference type="EMBL" id="MBK1644636.1"/>
    </source>
</evidence>
<comment type="similarity">
    <text evidence="2 6">Belongs to the ABC-3 integral membrane protein family.</text>
</comment>
<keyword evidence="3 6" id="KW-0812">Transmembrane</keyword>
<dbReference type="GO" id="GO:0055085">
    <property type="term" value="P:transmembrane transport"/>
    <property type="evidence" value="ECO:0007669"/>
    <property type="project" value="InterPro"/>
</dbReference>
<organism evidence="8 9">
    <name type="scientific">Thiocapsa imhoffii</name>
    <dbReference type="NCBI Taxonomy" id="382777"/>
    <lineage>
        <taxon>Bacteria</taxon>
        <taxon>Pseudomonadati</taxon>
        <taxon>Pseudomonadota</taxon>
        <taxon>Gammaproteobacteria</taxon>
        <taxon>Chromatiales</taxon>
        <taxon>Chromatiaceae</taxon>
        <taxon>Thiocapsa</taxon>
    </lineage>
</organism>
<evidence type="ECO:0000256" key="6">
    <source>
        <dbReference type="RuleBase" id="RU003943"/>
    </source>
</evidence>
<keyword evidence="4 7" id="KW-1133">Transmembrane helix</keyword>
<reference evidence="8 9" key="1">
    <citation type="journal article" date="2020" name="Microorganisms">
        <title>Osmotic Adaptation and Compatible Solute Biosynthesis of Phototrophic Bacteria as Revealed from Genome Analyses.</title>
        <authorList>
            <person name="Imhoff J.F."/>
            <person name="Rahn T."/>
            <person name="Kunzel S."/>
            <person name="Keller A."/>
            <person name="Neulinger S.C."/>
        </authorList>
    </citation>
    <scope>NUCLEOTIDE SEQUENCE [LARGE SCALE GENOMIC DNA]</scope>
    <source>
        <strain evidence="8 9">DSM 21303</strain>
    </source>
</reference>
<comment type="caution">
    <text evidence="8">The sequence shown here is derived from an EMBL/GenBank/DDBJ whole genome shotgun (WGS) entry which is preliminary data.</text>
</comment>
<keyword evidence="5 7" id="KW-0472">Membrane</keyword>
<gene>
    <name evidence="8" type="ORF">CKO25_08230</name>
</gene>
<comment type="subcellular location">
    <subcellularLocation>
        <location evidence="6">Cell membrane</location>
        <topology evidence="6">Multi-pass membrane protein</topology>
    </subcellularLocation>
    <subcellularLocation>
        <location evidence="1">Membrane</location>
        <topology evidence="1">Multi-pass membrane protein</topology>
    </subcellularLocation>
</comment>
<protein>
    <submittedName>
        <fullName evidence="8">ABC transporter</fullName>
    </submittedName>
</protein>
<feature type="transmembrane region" description="Helical" evidence="7">
    <location>
        <begin position="85"/>
        <end position="107"/>
    </location>
</feature>
<evidence type="ECO:0000313" key="9">
    <source>
        <dbReference type="Proteomes" id="UP001138802"/>
    </source>
</evidence>
<keyword evidence="6" id="KW-0813">Transport</keyword>
<feature type="transmembrane region" description="Helical" evidence="7">
    <location>
        <begin position="240"/>
        <end position="258"/>
    </location>
</feature>
<evidence type="ECO:0000256" key="5">
    <source>
        <dbReference type="ARBA" id="ARBA00023136"/>
    </source>
</evidence>
<feature type="transmembrane region" description="Helical" evidence="7">
    <location>
        <begin position="119"/>
        <end position="142"/>
    </location>
</feature>
<feature type="transmembrane region" description="Helical" evidence="7">
    <location>
        <begin position="12"/>
        <end position="33"/>
    </location>
</feature>
<dbReference type="InterPro" id="IPR037294">
    <property type="entry name" value="ABC_BtuC-like"/>
</dbReference>
<proteinExistence type="inferred from homology"/>
<dbReference type="RefSeq" id="WP_200387433.1">
    <property type="nucleotide sequence ID" value="NZ_NRSD01000006.1"/>
</dbReference>
<dbReference type="AlphaFoldDB" id="A0A9X0WHJ8"/>
<dbReference type="EMBL" id="NRSD01000006">
    <property type="protein sequence ID" value="MBK1644636.1"/>
    <property type="molecule type" value="Genomic_DNA"/>
</dbReference>
<evidence type="ECO:0000256" key="7">
    <source>
        <dbReference type="SAM" id="Phobius"/>
    </source>
</evidence>
<dbReference type="InterPro" id="IPR001626">
    <property type="entry name" value="ABC_TroCD"/>
</dbReference>
<evidence type="ECO:0000256" key="2">
    <source>
        <dbReference type="ARBA" id="ARBA00008034"/>
    </source>
</evidence>
<dbReference type="Pfam" id="PF00950">
    <property type="entry name" value="ABC-3"/>
    <property type="match status" value="1"/>
</dbReference>
<feature type="transmembrane region" description="Helical" evidence="7">
    <location>
        <begin position="211"/>
        <end position="233"/>
    </location>
</feature>
<name>A0A9X0WHJ8_9GAMM</name>
<accession>A0A9X0WHJ8</accession>
<feature type="transmembrane region" description="Helical" evidence="7">
    <location>
        <begin position="175"/>
        <end position="205"/>
    </location>
</feature>
<evidence type="ECO:0000256" key="4">
    <source>
        <dbReference type="ARBA" id="ARBA00022989"/>
    </source>
</evidence>
<dbReference type="GO" id="GO:0043190">
    <property type="term" value="C:ATP-binding cassette (ABC) transporter complex"/>
    <property type="evidence" value="ECO:0007669"/>
    <property type="project" value="InterPro"/>
</dbReference>
<evidence type="ECO:0000256" key="3">
    <source>
        <dbReference type="ARBA" id="ARBA00022692"/>
    </source>
</evidence>
<evidence type="ECO:0000256" key="1">
    <source>
        <dbReference type="ARBA" id="ARBA00004141"/>
    </source>
</evidence>
<feature type="transmembrane region" description="Helical" evidence="7">
    <location>
        <begin position="45"/>
        <end position="73"/>
    </location>
</feature>
<keyword evidence="9" id="KW-1185">Reference proteome</keyword>
<dbReference type="SUPFAM" id="SSF81345">
    <property type="entry name" value="ABC transporter involved in vitamin B12 uptake, BtuC"/>
    <property type="match status" value="1"/>
</dbReference>
<dbReference type="Proteomes" id="UP001138802">
    <property type="component" value="Unassembled WGS sequence"/>
</dbReference>
<sequence>MLALLFDPLFRLPLITGVLIALSLPLIGALLMLREEWLAAFGLAHLAAASALLGLAIGIPAVLGGLLGAVAGGAFKFLTQARGNLVYGFMVLLGWSALGLIAANTTLGAALGHALIEGQLYFAGLLEVAAAALLAVITLIMLPRLMPALIRARLFPTHELANRLPRHRWHLRFDLLAALAMAIGTATIGLMGAFALVLVPAWIAFRVAPGWRWTLALCALCGCGGYLLAYLLALRLDQPFGPLLVAVLLGFAALAAAVPCARRPL</sequence>